<feature type="domain" description="C2H2-type" evidence="13">
    <location>
        <begin position="260"/>
        <end position="287"/>
    </location>
</feature>
<keyword evidence="9" id="KW-0238">DNA-binding</keyword>
<dbReference type="HOGENOM" id="CLU_002678_69_10_1"/>
<dbReference type="Proteomes" id="UP000006718">
    <property type="component" value="Chromosome 19"/>
</dbReference>
<dbReference type="SMR" id="F6VZN9"/>
<dbReference type="FunFam" id="3.30.160.60:FF:001157">
    <property type="entry name" value="Zinc finger protein 793"/>
    <property type="match status" value="1"/>
</dbReference>
<dbReference type="PROSITE" id="PS50805">
    <property type="entry name" value="KRAB"/>
    <property type="match status" value="1"/>
</dbReference>
<keyword evidence="11" id="KW-0539">Nucleus</keyword>
<dbReference type="InterPro" id="IPR013087">
    <property type="entry name" value="Znf_C2H2_type"/>
</dbReference>
<dbReference type="GO" id="GO:0008270">
    <property type="term" value="F:zinc ion binding"/>
    <property type="evidence" value="ECO:0007669"/>
    <property type="project" value="UniProtKB-KW"/>
</dbReference>
<feature type="domain" description="C2H2-type" evidence="13">
    <location>
        <begin position="230"/>
        <end position="259"/>
    </location>
</feature>
<feature type="domain" description="C2H2-type" evidence="13">
    <location>
        <begin position="125"/>
        <end position="152"/>
    </location>
</feature>
<evidence type="ECO:0000313" key="16">
    <source>
        <dbReference type="Proteomes" id="UP000006718"/>
    </source>
</evidence>
<feature type="domain" description="C2H2-type" evidence="13">
    <location>
        <begin position="344"/>
        <end position="371"/>
    </location>
</feature>
<evidence type="ECO:0000256" key="3">
    <source>
        <dbReference type="ARBA" id="ARBA00006991"/>
    </source>
</evidence>
<dbReference type="PANTHER" id="PTHR23235:SF178">
    <property type="entry name" value="C2H2-TYPE DOMAIN-CONTAINING PROTEIN-RELATED"/>
    <property type="match status" value="1"/>
</dbReference>
<organism evidence="15 16">
    <name type="scientific">Macaca mulatta</name>
    <name type="common">Rhesus macaque</name>
    <dbReference type="NCBI Taxonomy" id="9544"/>
    <lineage>
        <taxon>Eukaryota</taxon>
        <taxon>Metazoa</taxon>
        <taxon>Chordata</taxon>
        <taxon>Craniata</taxon>
        <taxon>Vertebrata</taxon>
        <taxon>Euteleostomi</taxon>
        <taxon>Mammalia</taxon>
        <taxon>Eutheria</taxon>
        <taxon>Euarchontoglires</taxon>
        <taxon>Primates</taxon>
        <taxon>Haplorrhini</taxon>
        <taxon>Catarrhini</taxon>
        <taxon>Cercopithecidae</taxon>
        <taxon>Cercopithecinae</taxon>
        <taxon>Macaca</taxon>
    </lineage>
</organism>
<keyword evidence="5" id="KW-0677">Repeat</keyword>
<keyword evidence="10" id="KW-0804">Transcription</keyword>
<comment type="subcellular location">
    <subcellularLocation>
        <location evidence="2">Nucleus</location>
    </subcellularLocation>
</comment>
<evidence type="ECO:0000256" key="9">
    <source>
        <dbReference type="ARBA" id="ARBA00023125"/>
    </source>
</evidence>
<comment type="similarity">
    <text evidence="3">Belongs to the krueppel C2H2-type zinc-finger protein family.</text>
</comment>
<dbReference type="Gene3D" id="3.30.160.60">
    <property type="entry name" value="Classic Zinc Finger"/>
    <property type="match status" value="8"/>
</dbReference>
<dbReference type="GeneTree" id="ENSGT00940000162984"/>
<evidence type="ECO:0008006" key="17">
    <source>
        <dbReference type="Google" id="ProtNLM"/>
    </source>
</evidence>
<gene>
    <name evidence="15" type="primary">LOC714188</name>
</gene>
<dbReference type="SUPFAM" id="SSF109640">
    <property type="entry name" value="KRAB domain (Kruppel-associated box)"/>
    <property type="match status" value="1"/>
</dbReference>
<dbReference type="InterPro" id="IPR001909">
    <property type="entry name" value="KRAB"/>
</dbReference>
<dbReference type="CDD" id="cd07765">
    <property type="entry name" value="KRAB_A-box"/>
    <property type="match status" value="1"/>
</dbReference>
<evidence type="ECO:0000256" key="7">
    <source>
        <dbReference type="ARBA" id="ARBA00022833"/>
    </source>
</evidence>
<evidence type="ECO:0000256" key="1">
    <source>
        <dbReference type="ARBA" id="ARBA00003767"/>
    </source>
</evidence>
<reference evidence="15" key="4">
    <citation type="submission" date="2025-09" db="UniProtKB">
        <authorList>
            <consortium name="Ensembl"/>
        </authorList>
    </citation>
    <scope>IDENTIFICATION</scope>
    <source>
        <strain evidence="15">17573</strain>
    </source>
</reference>
<feature type="domain" description="C2H2-type" evidence="13">
    <location>
        <begin position="400"/>
        <end position="427"/>
    </location>
</feature>
<keyword evidence="8" id="KW-0805">Transcription regulation</keyword>
<keyword evidence="16" id="KW-1185">Reference proteome</keyword>
<dbReference type="FunFam" id="3.30.160.60:FF:003432">
    <property type="entry name" value="Zinc finger protein 561"/>
    <property type="match status" value="1"/>
</dbReference>
<dbReference type="InterPro" id="IPR036051">
    <property type="entry name" value="KRAB_dom_sf"/>
</dbReference>
<evidence type="ECO:0000256" key="8">
    <source>
        <dbReference type="ARBA" id="ARBA00023015"/>
    </source>
</evidence>
<protein>
    <recommendedName>
        <fullName evidence="17">Zinc finger protein 562</fullName>
    </recommendedName>
</protein>
<dbReference type="GO" id="GO:0006355">
    <property type="term" value="P:regulation of DNA-templated transcription"/>
    <property type="evidence" value="ECO:0007669"/>
    <property type="project" value="InterPro"/>
</dbReference>
<dbReference type="FunFam" id="3.30.160.60:FF:000650">
    <property type="entry name" value="Zinc finger protein 197"/>
    <property type="match status" value="1"/>
</dbReference>
<dbReference type="InterPro" id="IPR036236">
    <property type="entry name" value="Znf_C2H2_sf"/>
</dbReference>
<dbReference type="AlphaFoldDB" id="F6VZN9"/>
<dbReference type="Pfam" id="PF01352">
    <property type="entry name" value="KRAB"/>
    <property type="match status" value="1"/>
</dbReference>
<keyword evidence="6 12" id="KW-0863">Zinc-finger</keyword>
<reference evidence="15" key="3">
    <citation type="submission" date="2025-08" db="UniProtKB">
        <authorList>
            <consortium name="Ensembl"/>
        </authorList>
    </citation>
    <scope>IDENTIFICATION</scope>
    <source>
        <strain evidence="15">17573</strain>
    </source>
</reference>
<evidence type="ECO:0000259" key="14">
    <source>
        <dbReference type="PROSITE" id="PS50805"/>
    </source>
</evidence>
<dbReference type="Gene3D" id="6.10.140.140">
    <property type="match status" value="1"/>
</dbReference>
<sequence length="513" mass="58302">MSAIDLSLGFFSREPVCPFEEKTKVERMVEDYLANSYQDSVTFDDVAVEFTPEEWVLLDTTQKYLYRDVMLENYMNLASVDFFFCLTSEWEIQPRTKRSSLQQGFLKNQIFTGIQMQTRNYSGWKLCENCGEVFSEQFCLKTHMRAHNGGNTSEGNCYGKDVLSVHKEASVGQELSKFNPCGKVFTLTPGLAVHLEILNGRQPYKCKECGKGFKYFASLDNHMGIHIGEKLCEFQECERAITPSSHLKQCVTVHTGRKSEKTKNCGKSFTNFSQLSAHAKTHKGEKSFECKECGRSFRNSSSFNVHIQIHTGIKPHKCTECGKAFTRSTHLTQHVRTHTGIKPYECKECGQAFTQYTGLAIHIRNHTGEKPYQCKECGKAFNRSSTLTQHRRIHTGEKPYECVECGKTFITSSHRSKHLKTHSGERFISCPEVILASRKGCTSHYQLQRMATIDLSHGFFSREPVCPFEEKTKAERMVEDYLANSYQVSAVCSGVCYIETNGTGRAPNLVVLR</sequence>
<keyword evidence="4" id="KW-0479">Metal-binding</keyword>
<accession>F6VZN9</accession>
<evidence type="ECO:0000256" key="5">
    <source>
        <dbReference type="ARBA" id="ARBA00022737"/>
    </source>
</evidence>
<reference evidence="16" key="1">
    <citation type="journal article" date="2007" name="Science">
        <title>Evolutionary and biomedical insights from the rhesus macaque genome.</title>
        <authorList>
            <person name="Gibbs R.A."/>
            <person name="Rogers J."/>
            <person name="Katze M.G."/>
            <person name="Bumgarner R."/>
            <person name="Weinstock G.M."/>
            <person name="Mardis E.R."/>
            <person name="Remington K.A."/>
            <person name="Strausberg R.L."/>
            <person name="Venter J.C."/>
            <person name="Wilson R.K."/>
            <person name="Batzer M.A."/>
            <person name="Bustamante C.D."/>
            <person name="Eichler E.E."/>
            <person name="Hahn M.W."/>
            <person name="Hardison R.C."/>
            <person name="Makova K.D."/>
            <person name="Miller W."/>
            <person name="Milosavljevic A."/>
            <person name="Palermo R.E."/>
            <person name="Siepel A."/>
            <person name="Sikela J.M."/>
            <person name="Attaway T."/>
            <person name="Bell S."/>
            <person name="Bernard K.E."/>
            <person name="Buhay C.J."/>
            <person name="Chandrabose M.N."/>
            <person name="Dao M."/>
            <person name="Davis C."/>
            <person name="Delehaunty K.D."/>
            <person name="Ding Y."/>
            <person name="Dinh H.H."/>
            <person name="Dugan-Rocha S."/>
            <person name="Fulton L.A."/>
            <person name="Gabisi R.A."/>
            <person name="Garner T.T."/>
            <person name="Godfrey J."/>
            <person name="Hawes A.C."/>
            <person name="Hernandez J."/>
            <person name="Hines S."/>
            <person name="Holder M."/>
            <person name="Hume J."/>
            <person name="Jhangiani S.N."/>
            <person name="Joshi V."/>
            <person name="Khan Z.M."/>
            <person name="Kirkness E.F."/>
            <person name="Cree A."/>
            <person name="Fowler R.G."/>
            <person name="Lee S."/>
            <person name="Lewis L.R."/>
            <person name="Li Z."/>
            <person name="Liu Y.-S."/>
            <person name="Moore S.M."/>
            <person name="Muzny D."/>
            <person name="Nazareth L.V."/>
            <person name="Ngo D.N."/>
            <person name="Okwuonu G.O."/>
            <person name="Pai G."/>
            <person name="Parker D."/>
            <person name="Paul H.A."/>
            <person name="Pfannkoch C."/>
            <person name="Pohl C.S."/>
            <person name="Rogers Y.-H.C."/>
            <person name="Ruiz S.J."/>
            <person name="Sabo A."/>
            <person name="Santibanez J."/>
            <person name="Schneider B.W."/>
            <person name="Smith S.M."/>
            <person name="Sodergren E."/>
            <person name="Svatek A.F."/>
            <person name="Utterback T.R."/>
            <person name="Vattathil S."/>
            <person name="Warren W."/>
            <person name="White C.S."/>
            <person name="Chinwalla A.T."/>
            <person name="Feng Y."/>
            <person name="Halpern A.L."/>
            <person name="Hillier L.W."/>
            <person name="Huang X."/>
            <person name="Minx P."/>
            <person name="Nelson J.O."/>
            <person name="Pepin K.H."/>
            <person name="Qin X."/>
            <person name="Sutton G.G."/>
            <person name="Venter E."/>
            <person name="Walenz B.P."/>
            <person name="Wallis J.W."/>
            <person name="Worley K.C."/>
            <person name="Yang S.-P."/>
            <person name="Jones S.M."/>
            <person name="Marra M.A."/>
            <person name="Rocchi M."/>
            <person name="Schein J.E."/>
            <person name="Baertsch R."/>
            <person name="Clarke L."/>
            <person name="Csuros M."/>
            <person name="Glasscock J."/>
            <person name="Harris R.A."/>
            <person name="Havlak P."/>
            <person name="Jackson A.R."/>
            <person name="Jiang H."/>
            <person name="Liu Y."/>
            <person name="Messina D.N."/>
            <person name="Shen Y."/>
            <person name="Song H.X.-Z."/>
            <person name="Wylie T."/>
            <person name="Zhang L."/>
            <person name="Birney E."/>
            <person name="Han K."/>
            <person name="Konkel M.K."/>
            <person name="Lee J."/>
            <person name="Smit A.F.A."/>
            <person name="Ullmer B."/>
            <person name="Wang H."/>
            <person name="Xing J."/>
            <person name="Burhans R."/>
            <person name="Cheng Z."/>
            <person name="Karro J.E."/>
            <person name="Ma J."/>
            <person name="Raney B."/>
            <person name="She X."/>
            <person name="Cox M.J."/>
            <person name="Demuth J.P."/>
            <person name="Dumas L.J."/>
            <person name="Han S.-G."/>
            <person name="Hopkins J."/>
            <person name="Karimpour-Fard A."/>
            <person name="Kim Y.H."/>
            <person name="Pollack J.R."/>
            <person name="Vinar T."/>
            <person name="Addo-Quaye C."/>
            <person name="Degenhardt J."/>
            <person name="Denby A."/>
            <person name="Hubisz M.J."/>
            <person name="Indap A."/>
            <person name="Kosiol C."/>
            <person name="Lahn B.T."/>
            <person name="Lawson H.A."/>
            <person name="Marklein A."/>
            <person name="Nielsen R."/>
            <person name="Vallender E.J."/>
            <person name="Clark A.G."/>
            <person name="Ferguson B."/>
            <person name="Hernandez R.D."/>
            <person name="Hirani K."/>
            <person name="Kehrer-Sawatzki H."/>
            <person name="Kolb J."/>
            <person name="Patil S."/>
            <person name="Pu L.-L."/>
            <person name="Ren Y."/>
            <person name="Smith D.G."/>
            <person name="Wheeler D.A."/>
            <person name="Schenck I."/>
            <person name="Ball E.V."/>
            <person name="Chen R."/>
            <person name="Cooper D.N."/>
            <person name="Giardine B."/>
            <person name="Hsu F."/>
            <person name="Kent W.J."/>
            <person name="Lesk A."/>
            <person name="Nelson D.L."/>
            <person name="O'brien W.E."/>
            <person name="Pruefer K."/>
            <person name="Stenson P.D."/>
            <person name="Wallace J.C."/>
            <person name="Ke H."/>
            <person name="Liu X.-M."/>
            <person name="Wang P."/>
            <person name="Xiang A.P."/>
            <person name="Yang F."/>
            <person name="Barber G.P."/>
            <person name="Haussler D."/>
            <person name="Karolchik D."/>
            <person name="Kern A.D."/>
            <person name="Kuhn R.M."/>
            <person name="Smith K.E."/>
            <person name="Zwieg A.S."/>
        </authorList>
    </citation>
    <scope>NUCLEOTIDE SEQUENCE [LARGE SCALE GENOMIC DNA]</scope>
    <source>
        <strain evidence="16">17573</strain>
    </source>
</reference>
<feature type="domain" description="C2H2-type" evidence="13">
    <location>
        <begin position="316"/>
        <end position="343"/>
    </location>
</feature>
<proteinExistence type="inferred from homology"/>
<evidence type="ECO:0000256" key="10">
    <source>
        <dbReference type="ARBA" id="ARBA00023163"/>
    </source>
</evidence>
<dbReference type="SMART" id="SM00349">
    <property type="entry name" value="KRAB"/>
    <property type="match status" value="1"/>
</dbReference>
<dbReference type="PROSITE" id="PS50157">
    <property type="entry name" value="ZINC_FINGER_C2H2_2"/>
    <property type="match status" value="9"/>
</dbReference>
<dbReference type="VEuPathDB" id="HostDB:ENSMMUG00000051928"/>
<dbReference type="FunFam" id="3.30.160.60:FF:001116">
    <property type="entry name" value="Zinc finger protein 562"/>
    <property type="match status" value="2"/>
</dbReference>
<evidence type="ECO:0000313" key="15">
    <source>
        <dbReference type="Ensembl" id="ENSMMUP00000026938.4"/>
    </source>
</evidence>
<reference evidence="15" key="2">
    <citation type="submission" date="2019-01" db="EMBL/GenBank/DDBJ databases">
        <authorList>
            <person name="Graves T."/>
            <person name="Eichler E.E."/>
            <person name="Wilson R.K."/>
        </authorList>
    </citation>
    <scope>NUCLEOTIDE SEQUENCE [LARGE SCALE GENOMIC DNA]</scope>
    <source>
        <strain evidence="15">17573</strain>
    </source>
</reference>
<dbReference type="SMART" id="SM00355">
    <property type="entry name" value="ZnF_C2H2"/>
    <property type="match status" value="8"/>
</dbReference>
<dbReference type="GO" id="GO:1990837">
    <property type="term" value="F:sequence-specific double-stranded DNA binding"/>
    <property type="evidence" value="ECO:0007669"/>
    <property type="project" value="UniProtKB-ARBA"/>
</dbReference>
<evidence type="ECO:0000259" key="13">
    <source>
        <dbReference type="PROSITE" id="PS50157"/>
    </source>
</evidence>
<evidence type="ECO:0000256" key="11">
    <source>
        <dbReference type="ARBA" id="ARBA00023242"/>
    </source>
</evidence>
<dbReference type="Bgee" id="ENSMMUG00000051928">
    <property type="expression patterns" value="Expressed in spermatid and 22 other cell types or tissues"/>
</dbReference>
<comment type="function">
    <text evidence="1">May be involved in transcriptional regulation.</text>
</comment>
<dbReference type="PANTHER" id="PTHR23235">
    <property type="entry name" value="KRUEPPEL-LIKE TRANSCRIPTION FACTOR"/>
    <property type="match status" value="1"/>
</dbReference>
<dbReference type="ExpressionAtlas" id="F6VZN9">
    <property type="expression patterns" value="baseline"/>
</dbReference>
<evidence type="ECO:0000256" key="4">
    <source>
        <dbReference type="ARBA" id="ARBA00022723"/>
    </source>
</evidence>
<feature type="domain" description="C2H2-type" evidence="13">
    <location>
        <begin position="372"/>
        <end position="399"/>
    </location>
</feature>
<dbReference type="Ensembl" id="ENSMMUT00000028787.4">
    <property type="protein sequence ID" value="ENSMMUP00000026938.4"/>
    <property type="gene ID" value="ENSMMUG00000051928.1"/>
</dbReference>
<evidence type="ECO:0000256" key="6">
    <source>
        <dbReference type="ARBA" id="ARBA00022771"/>
    </source>
</evidence>
<dbReference type="PROSITE" id="PS00028">
    <property type="entry name" value="ZINC_FINGER_C2H2_1"/>
    <property type="match status" value="7"/>
</dbReference>
<dbReference type="GO" id="GO:0005634">
    <property type="term" value="C:nucleus"/>
    <property type="evidence" value="ECO:0007669"/>
    <property type="project" value="UniProtKB-SubCell"/>
</dbReference>
<dbReference type="FunFam" id="3.30.160.60:FF:002254">
    <property type="entry name" value="Zinc finger protein 540"/>
    <property type="match status" value="1"/>
</dbReference>
<feature type="domain" description="C2H2-type" evidence="13">
    <location>
        <begin position="288"/>
        <end position="315"/>
    </location>
</feature>
<feature type="domain" description="KRAB" evidence="14">
    <location>
        <begin position="41"/>
        <end position="120"/>
    </location>
</feature>
<name>F6VZN9_MACMU</name>
<keyword evidence="7" id="KW-0862">Zinc</keyword>
<dbReference type="SUPFAM" id="SSF57667">
    <property type="entry name" value="beta-beta-alpha zinc fingers"/>
    <property type="match status" value="5"/>
</dbReference>
<dbReference type="Pfam" id="PF00096">
    <property type="entry name" value="zf-C2H2"/>
    <property type="match status" value="8"/>
</dbReference>
<evidence type="ECO:0000256" key="2">
    <source>
        <dbReference type="ARBA" id="ARBA00004123"/>
    </source>
</evidence>
<evidence type="ECO:0000256" key="12">
    <source>
        <dbReference type="PROSITE-ProRule" id="PRU00042"/>
    </source>
</evidence>
<feature type="domain" description="C2H2-type" evidence="13">
    <location>
        <begin position="204"/>
        <end position="231"/>
    </location>
</feature>